<dbReference type="Gene3D" id="3.30.450.40">
    <property type="match status" value="1"/>
</dbReference>
<dbReference type="SMART" id="SM00065">
    <property type="entry name" value="GAF"/>
    <property type="match status" value="1"/>
</dbReference>
<accession>A0A498RBL5</accession>
<dbReference type="InterPro" id="IPR043128">
    <property type="entry name" value="Rev_trsase/Diguanyl_cyclase"/>
</dbReference>
<feature type="domain" description="GGDEF" evidence="1">
    <location>
        <begin position="352"/>
        <end position="486"/>
    </location>
</feature>
<dbReference type="Pfam" id="PF00990">
    <property type="entry name" value="GGDEF"/>
    <property type="match status" value="1"/>
</dbReference>
<dbReference type="InterPro" id="IPR029787">
    <property type="entry name" value="Nucleotide_cyclase"/>
</dbReference>
<dbReference type="PROSITE" id="PS50887">
    <property type="entry name" value="GGDEF"/>
    <property type="match status" value="1"/>
</dbReference>
<dbReference type="OrthoDB" id="1625460at2"/>
<dbReference type="CDD" id="cd01949">
    <property type="entry name" value="GGDEF"/>
    <property type="match status" value="1"/>
</dbReference>
<protein>
    <submittedName>
        <fullName evidence="2">Nucleotide cyclase</fullName>
    </submittedName>
</protein>
<evidence type="ECO:0000259" key="1">
    <source>
        <dbReference type="PROSITE" id="PS50887"/>
    </source>
</evidence>
<reference evidence="2 3" key="1">
    <citation type="submission" date="2018-06" db="EMBL/GenBank/DDBJ databases">
        <authorList>
            <person name="Strepis N."/>
        </authorList>
    </citation>
    <scope>NUCLEOTIDE SEQUENCE [LARGE SCALE GENOMIC DNA]</scope>
    <source>
        <strain evidence="2">LUCI</strain>
    </source>
</reference>
<dbReference type="SUPFAM" id="SSF55781">
    <property type="entry name" value="GAF domain-like"/>
    <property type="match status" value="1"/>
</dbReference>
<dbReference type="SMART" id="SM00267">
    <property type="entry name" value="GGDEF"/>
    <property type="match status" value="1"/>
</dbReference>
<dbReference type="Pfam" id="PF13185">
    <property type="entry name" value="GAF_2"/>
    <property type="match status" value="1"/>
</dbReference>
<dbReference type="PANTHER" id="PTHR45138">
    <property type="entry name" value="REGULATORY COMPONENTS OF SENSORY TRANSDUCTION SYSTEM"/>
    <property type="match status" value="1"/>
</dbReference>
<dbReference type="InterPro" id="IPR003018">
    <property type="entry name" value="GAF"/>
</dbReference>
<dbReference type="GO" id="GO:0005886">
    <property type="term" value="C:plasma membrane"/>
    <property type="evidence" value="ECO:0007669"/>
    <property type="project" value="TreeGrafter"/>
</dbReference>
<dbReference type="PANTHER" id="PTHR45138:SF9">
    <property type="entry name" value="DIGUANYLATE CYCLASE DGCM-RELATED"/>
    <property type="match status" value="1"/>
</dbReference>
<dbReference type="Gene3D" id="3.30.70.270">
    <property type="match status" value="1"/>
</dbReference>
<dbReference type="InterPro" id="IPR050469">
    <property type="entry name" value="Diguanylate_Cyclase"/>
</dbReference>
<dbReference type="GO" id="GO:0043709">
    <property type="term" value="P:cell adhesion involved in single-species biofilm formation"/>
    <property type="evidence" value="ECO:0007669"/>
    <property type="project" value="TreeGrafter"/>
</dbReference>
<sequence length="486" mass="55745">MLNAFIYSAALNSVIDSVLSAIIIINEEHNIVSVLISRRNQSRLKYLIGKNFFRVLKTIFGEQNANTIFNSYKICSSSRQDVEIMRFAHNSRQGLPEYLYWRFSSLPDSGGYISIFIQNITENVLIEEEFTCITEQYETVNRDLCVAMTKLDFHLMDLEQTHKRLGALYRITSIVQKTVNEKEVLEEILNGINRELGFCNMAIFLFEEDSQELVIKGHRGYRDNLRIPLGQGVIGYAVSLRELVYVPDARLEPRYIKLHEDNVSEVAIPLIVDDKIIGVLDVETTRERVLQSYDLDFLRSLAGQIAITIAHAKHVAKVEKLAITDGLTGLYNYRYFRTLREQEFKRAVRYKRPLSQLMIDIDYFKNYNDAHGHLMGDEVLRMVAGILKRSCRDTDFVIRYGGEEFAVLLPETDLTEAYTIAEKIRLSIFTYSFPRKNTQPDDALTVSIGIAGYPDDAPSDIELTDHADAALYCAKRSTRNCVCIYQ</sequence>
<dbReference type="SUPFAM" id="SSF55073">
    <property type="entry name" value="Nucleotide cyclase"/>
    <property type="match status" value="1"/>
</dbReference>
<dbReference type="InterPro" id="IPR000160">
    <property type="entry name" value="GGDEF_dom"/>
</dbReference>
<proteinExistence type="predicted"/>
<dbReference type="NCBIfam" id="TIGR00254">
    <property type="entry name" value="GGDEF"/>
    <property type="match status" value="1"/>
</dbReference>
<dbReference type="InterPro" id="IPR029016">
    <property type="entry name" value="GAF-like_dom_sf"/>
</dbReference>
<dbReference type="Proteomes" id="UP000277811">
    <property type="component" value="Unassembled WGS sequence"/>
</dbReference>
<dbReference type="EMBL" id="UPPP01000086">
    <property type="protein sequence ID" value="VBB08297.1"/>
    <property type="molecule type" value="Genomic_DNA"/>
</dbReference>
<keyword evidence="3" id="KW-1185">Reference proteome</keyword>
<evidence type="ECO:0000313" key="3">
    <source>
        <dbReference type="Proteomes" id="UP000277811"/>
    </source>
</evidence>
<dbReference type="GO" id="GO:1902201">
    <property type="term" value="P:negative regulation of bacterial-type flagellum-dependent cell motility"/>
    <property type="evidence" value="ECO:0007669"/>
    <property type="project" value="TreeGrafter"/>
</dbReference>
<name>A0A498RBL5_9FIRM</name>
<dbReference type="AlphaFoldDB" id="A0A498RBL5"/>
<gene>
    <name evidence="2" type="ORF">LUCI_3568</name>
</gene>
<evidence type="ECO:0000313" key="2">
    <source>
        <dbReference type="EMBL" id="VBB08297.1"/>
    </source>
</evidence>
<organism evidence="2 3">
    <name type="scientific">Lucifera butyrica</name>
    <dbReference type="NCBI Taxonomy" id="1351585"/>
    <lineage>
        <taxon>Bacteria</taxon>
        <taxon>Bacillati</taxon>
        <taxon>Bacillota</taxon>
        <taxon>Negativicutes</taxon>
        <taxon>Veillonellales</taxon>
        <taxon>Veillonellaceae</taxon>
        <taxon>Lucifera</taxon>
    </lineage>
</organism>
<dbReference type="GO" id="GO:0052621">
    <property type="term" value="F:diguanylate cyclase activity"/>
    <property type="evidence" value="ECO:0007669"/>
    <property type="project" value="TreeGrafter"/>
</dbReference>
<dbReference type="FunFam" id="3.30.70.270:FF:000001">
    <property type="entry name" value="Diguanylate cyclase domain protein"/>
    <property type="match status" value="1"/>
</dbReference>